<dbReference type="RefSeq" id="WP_114790386.1">
    <property type="nucleotide sequence ID" value="NZ_CP139960.1"/>
</dbReference>
<proteinExistence type="predicted"/>
<keyword evidence="2" id="KW-1185">Reference proteome</keyword>
<gene>
    <name evidence="1" type="ORF">U0035_13980</name>
</gene>
<evidence type="ECO:0008006" key="3">
    <source>
        <dbReference type="Google" id="ProtNLM"/>
    </source>
</evidence>
<dbReference type="Proteomes" id="UP001325680">
    <property type="component" value="Chromosome"/>
</dbReference>
<reference evidence="1 2" key="1">
    <citation type="submission" date="2023-12" db="EMBL/GenBank/DDBJ databases">
        <title>Genome sequencing and assembly of bacterial species from a model synthetic community.</title>
        <authorList>
            <person name="Hogle S.L."/>
        </authorList>
    </citation>
    <scope>NUCLEOTIDE SEQUENCE [LARGE SCALE GENOMIC DNA]</scope>
    <source>
        <strain evidence="1 2">HAMBI_3031</strain>
    </source>
</reference>
<evidence type="ECO:0000313" key="1">
    <source>
        <dbReference type="EMBL" id="WQD36777.1"/>
    </source>
</evidence>
<dbReference type="EMBL" id="CP139960">
    <property type="protein sequence ID" value="WQD36777.1"/>
    <property type="molecule type" value="Genomic_DNA"/>
</dbReference>
<evidence type="ECO:0000313" key="2">
    <source>
        <dbReference type="Proteomes" id="UP001325680"/>
    </source>
</evidence>
<accession>A0ABZ0W2S5</accession>
<sequence length="802" mass="92278">MTWKTFTAVCGVISAGLVSFPQNIIGCGGGIDPYDYYLSFFNQYAASQIQYKPFFYTNEQFLFDYEEPVSAAEVLAKEWVDFTGKAVSEKDADAFVMKFPAKDINTLYYHIEKKTPATLPDSISRNGMSQYFLKNKNLEALGYILYAKKVEPHVTEISQWEPEKRDSLVMDRLLKNGLQLYAAAKSDLFKLKYAYQVVRLAHYNNRGNDAIKYYDEMVSGNTTPSVLQSMSLALKAGALFRTGKNKEAAYLFSKAFHQSQAKKISNYYGFDWSVVKTDNPKSYLALCKNNDEKADMLSLFALKNPDNGLAFLKQIYQLKPSSDLIPTLVVREINKYEERYLTPLIGKEYNTGILGISYYYQYSGKETDSLLRKEKPELNAFIEFVSNLSKESKVKDPALMQLSAAYGAYILRDYNKADSFLAPLKTAKLNDRLRDQLMLTNLLVQISAREKIDAAFEEKILPSLKWLYSKAVKNEKEKGEENVYYYGNGEQSQWYKFYRNVLVDILSKRYKAQGQLDKAVLAIGSPESLMPDYYDQSTEFLRDQLNGRQAEGLYHFLAAKKFTPFEQFLVTNNRLKIKIVADFAGTAYLRDYNYDKAIEWLQKVPGQNKVIEKDPFKELLYDQEERLPGDNVTTNKLAYAKEMKRLQGLAKTDAKNAAQHLYKLALGYYNVTYYGYAWNLVEYWRSGADGYYIPKNATAFQKDYYTASTAESYFRKAMDASSNAEFKAKCLFMMAKCSQKQLQKPQYGDFGSYDEYSRKTDMYLLKFAENKYYAQLKAQYGNTQFYEDALTRCSYLADFAGK</sequence>
<organism evidence="1 2">
    <name type="scientific">Niabella yanshanensis</name>
    <dbReference type="NCBI Taxonomy" id="577386"/>
    <lineage>
        <taxon>Bacteria</taxon>
        <taxon>Pseudomonadati</taxon>
        <taxon>Bacteroidota</taxon>
        <taxon>Chitinophagia</taxon>
        <taxon>Chitinophagales</taxon>
        <taxon>Chitinophagaceae</taxon>
        <taxon>Niabella</taxon>
    </lineage>
</organism>
<name>A0ABZ0W2S5_9BACT</name>
<protein>
    <recommendedName>
        <fullName evidence="3">Tetratricopeptide repeat protein</fullName>
    </recommendedName>
</protein>